<dbReference type="OMA" id="TINRIWL"/>
<sequence>MAPQSTASTESTSKKRNTRGISRGVGLERLLAMTTDRKLPVKFKESAGEAVCFNRSKLAIESGVIVRSFAPLEYKSWIKIPLHDREALMERVKFWVDLNVPFIWDYLHRSMGKKYNSHRSLMCSYFKSLVDSSHSIEQIKANPYKDVPHDKWEWLCNHFSSPEFKKRSLAGSKNREKVQYNHCSGSMAFVVRHEQSMESENHSPIQVFHDTHTRVIDKTTINRIWLSDKARSQYDQMIAIREQSMEEGSEPRDEGDICAEVLGKKKARRRVAVMQSNQETEELREKVRRQEEEIRKMKEDQALFQQDVLNRLGLNVTLKQLGLLWTLHMLQQSNKYIIWLV</sequence>
<dbReference type="AlphaFoldDB" id="A0A4Y7KVQ6"/>
<reference evidence="2 3" key="1">
    <citation type="journal article" date="2018" name="Science">
        <title>The opium poppy genome and morphinan production.</title>
        <authorList>
            <person name="Guo L."/>
            <person name="Winzer T."/>
            <person name="Yang X."/>
            <person name="Li Y."/>
            <person name="Ning Z."/>
            <person name="He Z."/>
            <person name="Teodor R."/>
            <person name="Lu Y."/>
            <person name="Bowser T.A."/>
            <person name="Graham I.A."/>
            <person name="Ye K."/>
        </authorList>
    </citation>
    <scope>NUCLEOTIDE SEQUENCE [LARGE SCALE GENOMIC DNA]</scope>
    <source>
        <strain evidence="3">cv. HN1</strain>
        <tissue evidence="2">Leaves</tissue>
    </source>
</reference>
<dbReference type="Proteomes" id="UP000316621">
    <property type="component" value="Chromosome 9"/>
</dbReference>
<dbReference type="Pfam" id="PF03004">
    <property type="entry name" value="Transposase_24"/>
    <property type="match status" value="1"/>
</dbReference>
<evidence type="ECO:0000313" key="3">
    <source>
        <dbReference type="Proteomes" id="UP000316621"/>
    </source>
</evidence>
<dbReference type="Gramene" id="RZC76201">
    <property type="protein sequence ID" value="RZC76201"/>
    <property type="gene ID" value="C5167_001172"/>
</dbReference>
<dbReference type="EMBL" id="CM010723">
    <property type="protein sequence ID" value="RZC76201.1"/>
    <property type="molecule type" value="Genomic_DNA"/>
</dbReference>
<dbReference type="PANTHER" id="PTHR33499">
    <property type="entry name" value="OS12G0282400 PROTEIN-RELATED"/>
    <property type="match status" value="1"/>
</dbReference>
<feature type="coiled-coil region" evidence="1">
    <location>
        <begin position="273"/>
        <end position="307"/>
    </location>
</feature>
<gene>
    <name evidence="2" type="ORF">C5167_001172</name>
</gene>
<accession>A0A4Y7KVQ6</accession>
<dbReference type="InterPro" id="IPR004252">
    <property type="entry name" value="Probable_transposase_24"/>
</dbReference>
<proteinExistence type="predicted"/>
<name>A0A4Y7KVQ6_PAPSO</name>
<dbReference type="PANTHER" id="PTHR33499:SF11">
    <property type="entry name" value="NO APICAL MERISTEM-ASSOCIATED C-TERMINAL DOMAIN-CONTAINING PROTEIN"/>
    <property type="match status" value="1"/>
</dbReference>
<evidence type="ECO:0000313" key="2">
    <source>
        <dbReference type="EMBL" id="RZC76201.1"/>
    </source>
</evidence>
<keyword evidence="3" id="KW-1185">Reference proteome</keyword>
<organism evidence="2 3">
    <name type="scientific">Papaver somniferum</name>
    <name type="common">Opium poppy</name>
    <dbReference type="NCBI Taxonomy" id="3469"/>
    <lineage>
        <taxon>Eukaryota</taxon>
        <taxon>Viridiplantae</taxon>
        <taxon>Streptophyta</taxon>
        <taxon>Embryophyta</taxon>
        <taxon>Tracheophyta</taxon>
        <taxon>Spermatophyta</taxon>
        <taxon>Magnoliopsida</taxon>
        <taxon>Ranunculales</taxon>
        <taxon>Papaveraceae</taxon>
        <taxon>Papaveroideae</taxon>
        <taxon>Papaver</taxon>
    </lineage>
</organism>
<protein>
    <submittedName>
        <fullName evidence="2">Uncharacterized protein</fullName>
    </submittedName>
</protein>
<evidence type="ECO:0000256" key="1">
    <source>
        <dbReference type="SAM" id="Coils"/>
    </source>
</evidence>
<keyword evidence="1" id="KW-0175">Coiled coil</keyword>